<accession>A0A6C0W3Q7</accession>
<sequence length="142" mass="16325">MKIPLLQTRLTTGNGVRTVGPLVTWTGTYFSEEIYNSMIHGYKINVLRGYLFDKANIFSDYVDFLYNLKVNSSSDTPDHKNINPWGNNNNNNKSLLEPFNSETFNIKFTLDRSDSMDSGITIKPKIKIKIKINKNKQKQNKT</sequence>
<comment type="catalytic activity">
    <reaction evidence="8">
        <text>DNA(n) + a 2'-deoxyribonucleoside 5'-triphosphate = DNA(n+1) + diphosphate</text>
        <dbReference type="Rhea" id="RHEA:22508"/>
        <dbReference type="Rhea" id="RHEA-COMP:17339"/>
        <dbReference type="Rhea" id="RHEA-COMP:17340"/>
        <dbReference type="ChEBI" id="CHEBI:33019"/>
        <dbReference type="ChEBI" id="CHEBI:61560"/>
        <dbReference type="ChEBI" id="CHEBI:173112"/>
        <dbReference type="EC" id="2.7.7.7"/>
    </reaction>
</comment>
<evidence type="ECO:0000259" key="9">
    <source>
        <dbReference type="Pfam" id="PF03175"/>
    </source>
</evidence>
<protein>
    <recommendedName>
        <fullName evidence="2">DNA-directed DNA polymerase</fullName>
        <ecNumber evidence="2">2.7.7.7</ecNumber>
    </recommendedName>
</protein>
<dbReference type="AlphaFoldDB" id="A0A6C0W3Q7"/>
<dbReference type="RefSeq" id="YP_009739414.1">
    <property type="nucleotide sequence ID" value="NC_046501.1"/>
</dbReference>
<keyword evidence="10" id="KW-0496">Mitochondrion</keyword>
<keyword evidence="4" id="KW-0548">Nucleotidyltransferase</keyword>
<evidence type="ECO:0000256" key="1">
    <source>
        <dbReference type="ARBA" id="ARBA00005755"/>
    </source>
</evidence>
<keyword evidence="3" id="KW-0808">Transferase</keyword>
<evidence type="ECO:0000313" key="10">
    <source>
        <dbReference type="EMBL" id="QIC20258.1"/>
    </source>
</evidence>
<name>A0A6C0W3Q7_9AGAR</name>
<gene>
    <name evidence="10" type="primary">orf142</name>
</gene>
<evidence type="ECO:0000256" key="7">
    <source>
        <dbReference type="ARBA" id="ARBA00023125"/>
    </source>
</evidence>
<dbReference type="GeneID" id="44795445"/>
<dbReference type="GO" id="GO:0000166">
    <property type="term" value="F:nucleotide binding"/>
    <property type="evidence" value="ECO:0007669"/>
    <property type="project" value="InterPro"/>
</dbReference>
<evidence type="ECO:0000256" key="5">
    <source>
        <dbReference type="ARBA" id="ARBA00022705"/>
    </source>
</evidence>
<keyword evidence="5" id="KW-0235">DNA replication</keyword>
<geneLocation type="mitochondrion" evidence="10"/>
<dbReference type="InterPro" id="IPR043502">
    <property type="entry name" value="DNA/RNA_pol_sf"/>
</dbReference>
<evidence type="ECO:0000256" key="2">
    <source>
        <dbReference type="ARBA" id="ARBA00012417"/>
    </source>
</evidence>
<dbReference type="GO" id="GO:0006260">
    <property type="term" value="P:DNA replication"/>
    <property type="evidence" value="ECO:0007669"/>
    <property type="project" value="UniProtKB-KW"/>
</dbReference>
<dbReference type="EC" id="2.7.7.7" evidence="2"/>
<dbReference type="SUPFAM" id="SSF56672">
    <property type="entry name" value="DNA/RNA polymerases"/>
    <property type="match status" value="1"/>
</dbReference>
<evidence type="ECO:0000256" key="4">
    <source>
        <dbReference type="ARBA" id="ARBA00022695"/>
    </source>
</evidence>
<dbReference type="GO" id="GO:0003887">
    <property type="term" value="F:DNA-directed DNA polymerase activity"/>
    <property type="evidence" value="ECO:0007669"/>
    <property type="project" value="UniProtKB-KW"/>
</dbReference>
<dbReference type="GO" id="GO:0003677">
    <property type="term" value="F:DNA binding"/>
    <property type="evidence" value="ECO:0007669"/>
    <property type="project" value="UniProtKB-KW"/>
</dbReference>
<proteinExistence type="inferred from homology"/>
<evidence type="ECO:0000256" key="3">
    <source>
        <dbReference type="ARBA" id="ARBA00022679"/>
    </source>
</evidence>
<organism evidence="10">
    <name type="scientific">Tricholoma flavovirens</name>
    <dbReference type="NCBI Taxonomy" id="80606"/>
    <lineage>
        <taxon>Eukaryota</taxon>
        <taxon>Fungi</taxon>
        <taxon>Dikarya</taxon>
        <taxon>Basidiomycota</taxon>
        <taxon>Agaricomycotina</taxon>
        <taxon>Agaricomycetes</taxon>
        <taxon>Agaricomycetidae</taxon>
        <taxon>Agaricales</taxon>
        <taxon>Tricholomatineae</taxon>
        <taxon>Tricholomataceae</taxon>
        <taxon>Tricholoma</taxon>
    </lineage>
</organism>
<dbReference type="InterPro" id="IPR004868">
    <property type="entry name" value="DNA-dir_DNA_pol_B_mt/vir"/>
</dbReference>
<dbReference type="Pfam" id="PF03175">
    <property type="entry name" value="DNA_pol_B_2"/>
    <property type="match status" value="1"/>
</dbReference>
<keyword evidence="7" id="KW-0238">DNA-binding</keyword>
<dbReference type="EMBL" id="MN873037">
    <property type="protein sequence ID" value="QIC20258.1"/>
    <property type="molecule type" value="Genomic_DNA"/>
</dbReference>
<keyword evidence="6" id="KW-0239">DNA-directed DNA polymerase</keyword>
<evidence type="ECO:0000256" key="8">
    <source>
        <dbReference type="ARBA" id="ARBA00049244"/>
    </source>
</evidence>
<feature type="domain" description="DNA-directed DNA polymerase family B mitochondria/virus" evidence="9">
    <location>
        <begin position="2"/>
        <end position="75"/>
    </location>
</feature>
<reference evidence="10" key="1">
    <citation type="journal article" date="2021" name="Front. Genet.">
        <title>Comparative Mitogenomic Analysis Reveals Dynamics of Intron Within and Between Tricholoma Species and Phylogeny of Basidiomycota.</title>
        <authorList>
            <person name="Huang W."/>
            <person name="Feng H."/>
            <person name="Tu W."/>
            <person name="Xiong C."/>
            <person name="Jin X."/>
            <person name="Li P."/>
            <person name="Wang X."/>
            <person name="Li Q."/>
        </authorList>
    </citation>
    <scope>NUCLEOTIDE SEQUENCE</scope>
</reference>
<evidence type="ECO:0000256" key="6">
    <source>
        <dbReference type="ARBA" id="ARBA00022932"/>
    </source>
</evidence>
<comment type="similarity">
    <text evidence="1">Belongs to the DNA polymerase type-B family.</text>
</comment>